<gene>
    <name evidence="2" type="ORF">FHS59_002553</name>
</gene>
<feature type="domain" description="SprT-like" evidence="1">
    <location>
        <begin position="32"/>
        <end position="104"/>
    </location>
</feature>
<comment type="caution">
    <text evidence="2">The sequence shown here is derived from an EMBL/GenBank/DDBJ whole genome shotgun (WGS) entry which is preliminary data.</text>
</comment>
<evidence type="ECO:0000313" key="3">
    <source>
        <dbReference type="Proteomes" id="UP000588604"/>
    </source>
</evidence>
<reference evidence="2 3" key="1">
    <citation type="submission" date="2020-08" db="EMBL/GenBank/DDBJ databases">
        <title>Genomic Encyclopedia of Type Strains, Phase IV (KMG-IV): sequencing the most valuable type-strain genomes for metagenomic binning, comparative biology and taxonomic classification.</title>
        <authorList>
            <person name="Goeker M."/>
        </authorList>
    </citation>
    <scope>NUCLEOTIDE SEQUENCE [LARGE SCALE GENOMIC DNA]</scope>
    <source>
        <strain evidence="2 3">DSM 102044</strain>
    </source>
</reference>
<dbReference type="EMBL" id="JACIJO010000002">
    <property type="protein sequence ID" value="MBB6326925.1"/>
    <property type="molecule type" value="Genomic_DNA"/>
</dbReference>
<dbReference type="Proteomes" id="UP000588604">
    <property type="component" value="Unassembled WGS sequence"/>
</dbReference>
<name>A0A841MWS5_9BACT</name>
<organism evidence="2 3">
    <name type="scientific">Algoriphagus iocasae</name>
    <dbReference type="NCBI Taxonomy" id="1836499"/>
    <lineage>
        <taxon>Bacteria</taxon>
        <taxon>Pseudomonadati</taxon>
        <taxon>Bacteroidota</taxon>
        <taxon>Cytophagia</taxon>
        <taxon>Cytophagales</taxon>
        <taxon>Cyclobacteriaceae</taxon>
        <taxon>Algoriphagus</taxon>
    </lineage>
</organism>
<dbReference type="Pfam" id="PF10263">
    <property type="entry name" value="SprT-like"/>
    <property type="match status" value="1"/>
</dbReference>
<dbReference type="InterPro" id="IPR006640">
    <property type="entry name" value="SprT-like_domain"/>
</dbReference>
<sequence length="206" mass="24193">MHVAAHLEELFSKHLPSAAVPYCLKIWQDQPFHFRITSSRKTKLGDFRYRRDQEFQTITLNADLNKYQFLLTYIHEVAHLHAFKKFGFAINPHGREWKSTFQNLMFPFLKEDFFPIDILIPLKTHMRAPKASSAADLFLMKEMSKYDLKKEESTQIFLSDLKPGSRFLISGREFEKAETRRTRVVCKEIHTGKKFLIALMAKVNPV</sequence>
<accession>A0A841MWS5</accession>
<proteinExistence type="predicted"/>
<dbReference type="AlphaFoldDB" id="A0A841MWS5"/>
<keyword evidence="3" id="KW-1185">Reference proteome</keyword>
<dbReference type="GO" id="GO:0006950">
    <property type="term" value="P:response to stress"/>
    <property type="evidence" value="ECO:0007669"/>
    <property type="project" value="UniProtKB-ARBA"/>
</dbReference>
<evidence type="ECO:0000313" key="2">
    <source>
        <dbReference type="EMBL" id="MBB6326925.1"/>
    </source>
</evidence>
<dbReference type="RefSeq" id="WP_184495492.1">
    <property type="nucleotide sequence ID" value="NZ_JACIJO010000002.1"/>
</dbReference>
<protein>
    <recommendedName>
        <fullName evidence="1">SprT-like domain-containing protein</fullName>
    </recommendedName>
</protein>
<evidence type="ECO:0000259" key="1">
    <source>
        <dbReference type="Pfam" id="PF10263"/>
    </source>
</evidence>